<accession>A0ABY7YL30</accession>
<dbReference type="RefSeq" id="WP_282218403.1">
    <property type="nucleotide sequence ID" value="NZ_CP118246.1"/>
</dbReference>
<name>A0ABY7YL30_9HYPH</name>
<evidence type="ECO:0000313" key="1">
    <source>
        <dbReference type="EMBL" id="WDR01994.1"/>
    </source>
</evidence>
<reference evidence="1 2" key="1">
    <citation type="submission" date="2023-02" db="EMBL/GenBank/DDBJ databases">
        <title>Devosia algicola sp. nov., isolated from the phycosphere of marine algae.</title>
        <authorList>
            <person name="Kim J.M."/>
            <person name="Lee J.K."/>
            <person name="Choi B.J."/>
            <person name="Bayburt H."/>
            <person name="Jeon C.O."/>
        </authorList>
    </citation>
    <scope>NUCLEOTIDE SEQUENCE [LARGE SCALE GENOMIC DNA]</scope>
    <source>
        <strain evidence="1 2">G20-9</strain>
    </source>
</reference>
<keyword evidence="2" id="KW-1185">Reference proteome</keyword>
<gene>
    <name evidence="1" type="ORF">PSQ19_15075</name>
</gene>
<dbReference type="Proteomes" id="UP001220530">
    <property type="component" value="Chromosome"/>
</dbReference>
<evidence type="ECO:0000313" key="2">
    <source>
        <dbReference type="Proteomes" id="UP001220530"/>
    </source>
</evidence>
<proteinExistence type="predicted"/>
<sequence>MSLFHRLAVGAFAGGLVNGVLNALLGTNVSLSLVDYNSLLDVKIDSFAFLDALAQRLHIVAGTYDDVLAAEADQGDIAAALAAILDGNAQLVAHKLANSVSGGGPVALASLFDLGDLGRLDLKSGGQNLFTSVSALQMLVASAGLSDGDHQIDLDLAANVPGLAGISLKLAVGEPPQGGGWFAIGPQGTVVRTAQVRLAPTAHLLGGGILGNAGVTLPLYLELAHAEAVVSKATCPTTASPRGTATIAARPGVARLILGEVDANSFGAFASKPRIGDAQLINALLLKVTGSAMVEIAQTRPQSLDFSAADIEAGRVKSVHTQTIVSSLIGSLLGDLKLNVRTLGLGLASPALITQAIKGLVRPLAPTLDLTIETLLKTLGLSLGEADVQVYGVKCIEPVLVG</sequence>
<evidence type="ECO:0008006" key="3">
    <source>
        <dbReference type="Google" id="ProtNLM"/>
    </source>
</evidence>
<dbReference type="EMBL" id="CP118246">
    <property type="protein sequence ID" value="WDR01994.1"/>
    <property type="molecule type" value="Genomic_DNA"/>
</dbReference>
<organism evidence="1 2">
    <name type="scientific">Devosia algicola</name>
    <dbReference type="NCBI Taxonomy" id="3026418"/>
    <lineage>
        <taxon>Bacteria</taxon>
        <taxon>Pseudomonadati</taxon>
        <taxon>Pseudomonadota</taxon>
        <taxon>Alphaproteobacteria</taxon>
        <taxon>Hyphomicrobiales</taxon>
        <taxon>Devosiaceae</taxon>
        <taxon>Devosia</taxon>
    </lineage>
</organism>
<protein>
    <recommendedName>
        <fullName evidence="3">DUF2134 domain-containing protein</fullName>
    </recommendedName>
</protein>